<dbReference type="GO" id="GO:0000272">
    <property type="term" value="P:polysaccharide catabolic process"/>
    <property type="evidence" value="ECO:0007669"/>
    <property type="project" value="InterPro"/>
</dbReference>
<evidence type="ECO:0000256" key="2">
    <source>
        <dbReference type="ARBA" id="ARBA00022801"/>
    </source>
</evidence>
<dbReference type="InterPro" id="IPR052066">
    <property type="entry name" value="Glycosphingolipid_Hydrolases"/>
</dbReference>
<evidence type="ECO:0000256" key="1">
    <source>
        <dbReference type="ARBA" id="ARBA00005641"/>
    </source>
</evidence>
<sequence length="830" mass="94869">MSFVKTARDTISDYIGICSSSSTISLQSLRKNQTSILECTNLAGDHEGNIVEEATHRKVTLKGINVDGAMKFPTSPDLPSHKGCANESDNIFFDGDNVSFVGRPFPISEAREYFQRIKSWGYNTIRYLLTWEAIEHKGPGIYDEDFVDYTIEMLEIIGEIGGLYVFLEIHQDVWSRFSGGSGAPMWTLYAAGLQPKRFTATEAAIFHNESRFRDSTDTYHKMLWTSNYNRLASLVMFTMFFAGKDYFPNLIINDLNIQDYLQQHYLNAVQHVWSAVAKKLPQLISNGTILGFESMNEPNYGLVGHPKLDEIPRHQQLRVGTTPTAYQTMKLGMGFACELDSYRISITGPQKYGTKIINPKGQKAWLTPEEAAELDLHYGFKRATTWKIGECVFAQQGVWKWPERINTDLTEQQWLVESSKCEMRNPYFFQELNSRHKLSKAEHKYIDMEYFINHYFMDHYRSFKETIRSITPDSFVLIQPPTLQIPPRVKNDPIIDSKTIYCPHYYDGLSLMFKSWNVKYNVDTFGIMRSRYINPILGVVLGERAIRNCIKKQFMQIRLECNECLGHIPILMSETGMPFDMDNKQSYITKRFKSQTCALDAICNALEGANMSHTFWCYTSVNCHEYGDLWNNEDFSFWSADDSPNHTTNTSGSRLNSADDKSNDASIIVRSRSNSIINAARFASTKMSRASSRISAEEISNSDKADEVPSSASSIISTISETCLSKKHYYAFDGVRAPNAIIRPYVVATPGIVNSCEFDSKQPKFVVQLRTQNSDKPTVIFVPKWHFPYLSFRDICLSSGKIKYNQALEYIEWYHEEGGTEETIIIKRST</sequence>
<dbReference type="AlphaFoldDB" id="G3ASU6"/>
<dbReference type="KEGG" id="spaa:SPAPADRAFT_73009"/>
<dbReference type="STRING" id="619300.G3ASU6"/>
<dbReference type="InParanoid" id="G3ASU6"/>
<dbReference type="Pfam" id="PF18564">
    <property type="entry name" value="Glyco_hydro_5_C"/>
    <property type="match status" value="1"/>
</dbReference>
<keyword evidence="7" id="KW-1185">Reference proteome</keyword>
<feature type="domain" description="Glycoside hydrolase family 5 C-terminal" evidence="5">
    <location>
        <begin position="743"/>
        <end position="824"/>
    </location>
</feature>
<dbReference type="InterPro" id="IPR041036">
    <property type="entry name" value="GH5_C"/>
</dbReference>
<dbReference type="InterPro" id="IPR013780">
    <property type="entry name" value="Glyco_hydro_b"/>
</dbReference>
<dbReference type="RefSeq" id="XP_007377192.1">
    <property type="nucleotide sequence ID" value="XM_007377130.1"/>
</dbReference>
<organism evidence="7">
    <name type="scientific">Spathaspora passalidarum (strain NRRL Y-27907 / 11-Y1)</name>
    <dbReference type="NCBI Taxonomy" id="619300"/>
    <lineage>
        <taxon>Eukaryota</taxon>
        <taxon>Fungi</taxon>
        <taxon>Dikarya</taxon>
        <taxon>Ascomycota</taxon>
        <taxon>Saccharomycotina</taxon>
        <taxon>Pichiomycetes</taxon>
        <taxon>Debaryomycetaceae</taxon>
        <taxon>Spathaspora</taxon>
    </lineage>
</organism>
<dbReference type="FunFam" id="3.20.20.80:FF:000174">
    <property type="entry name" value="YIR007W-like protein"/>
    <property type="match status" value="1"/>
</dbReference>
<dbReference type="Proteomes" id="UP000000709">
    <property type="component" value="Unassembled WGS sequence"/>
</dbReference>
<keyword evidence="2" id="KW-0378">Hydrolase</keyword>
<accession>G3ASU6</accession>
<dbReference type="InterPro" id="IPR001547">
    <property type="entry name" value="Glyco_hydro_5"/>
</dbReference>
<dbReference type="PROSITE" id="PS00659">
    <property type="entry name" value="GLYCOSYL_HYDROL_F5"/>
    <property type="match status" value="1"/>
</dbReference>
<dbReference type="OrthoDB" id="9971853at2759"/>
<evidence type="ECO:0000313" key="7">
    <source>
        <dbReference type="Proteomes" id="UP000000709"/>
    </source>
</evidence>
<dbReference type="HOGENOM" id="CLU_009024_0_1_1"/>
<protein>
    <recommendedName>
        <fullName evidence="8">Glycoside hydrolase family 5 domain-containing protein</fullName>
    </recommendedName>
</protein>
<dbReference type="GO" id="GO:0050295">
    <property type="term" value="F:steryl-beta-glucosidase activity"/>
    <property type="evidence" value="ECO:0007669"/>
    <property type="project" value="EnsemblFungi"/>
</dbReference>
<dbReference type="EMBL" id="GL996504">
    <property type="protein sequence ID" value="EGW31159.1"/>
    <property type="molecule type" value="Genomic_DNA"/>
</dbReference>
<dbReference type="GO" id="GO:1904462">
    <property type="term" value="P:ergosteryl 3-beta-D-glucoside catabolic process"/>
    <property type="evidence" value="ECO:0007669"/>
    <property type="project" value="EnsemblFungi"/>
</dbReference>
<name>G3ASU6_SPAPN</name>
<dbReference type="Gene3D" id="2.60.40.1180">
    <property type="entry name" value="Golgi alpha-mannosidase II"/>
    <property type="match status" value="1"/>
</dbReference>
<dbReference type="PANTHER" id="PTHR31308:SF5">
    <property type="entry name" value="ERGOSTERYL-BETA-GLUCOSIDASE"/>
    <property type="match status" value="1"/>
</dbReference>
<comment type="similarity">
    <text evidence="1">Belongs to the glycosyl hydrolase 5 (cellulase A) family.</text>
</comment>
<dbReference type="PANTHER" id="PTHR31308">
    <property type="match status" value="1"/>
</dbReference>
<feature type="domain" description="Glycoside hydrolase family 5" evidence="4">
    <location>
        <begin position="105"/>
        <end position="299"/>
    </location>
</feature>
<dbReference type="Gene3D" id="3.20.20.80">
    <property type="entry name" value="Glycosidases"/>
    <property type="match status" value="2"/>
</dbReference>
<evidence type="ECO:0000259" key="5">
    <source>
        <dbReference type="Pfam" id="PF18564"/>
    </source>
</evidence>
<dbReference type="InterPro" id="IPR018087">
    <property type="entry name" value="Glyco_hydro_5_CS"/>
</dbReference>
<dbReference type="SUPFAM" id="SSF51445">
    <property type="entry name" value="(Trans)glycosidases"/>
    <property type="match status" value="1"/>
</dbReference>
<dbReference type="GO" id="GO:0005829">
    <property type="term" value="C:cytosol"/>
    <property type="evidence" value="ECO:0007669"/>
    <property type="project" value="EnsemblFungi"/>
</dbReference>
<dbReference type="InterPro" id="IPR017853">
    <property type="entry name" value="GH"/>
</dbReference>
<gene>
    <name evidence="6" type="ORF">SPAPADRAFT_73009</name>
</gene>
<dbReference type="GeneID" id="18875463"/>
<reference evidence="6 7" key="1">
    <citation type="journal article" date="2011" name="Proc. Natl. Acad. Sci. U.S.A.">
        <title>Comparative genomics of xylose-fermenting fungi for enhanced biofuel production.</title>
        <authorList>
            <person name="Wohlbach D.J."/>
            <person name="Kuo A."/>
            <person name="Sato T.K."/>
            <person name="Potts K.M."/>
            <person name="Salamov A.A."/>
            <person name="LaButti K.M."/>
            <person name="Sun H."/>
            <person name="Clum A."/>
            <person name="Pangilinan J.L."/>
            <person name="Lindquist E.A."/>
            <person name="Lucas S."/>
            <person name="Lapidus A."/>
            <person name="Jin M."/>
            <person name="Gunawan C."/>
            <person name="Balan V."/>
            <person name="Dale B.E."/>
            <person name="Jeffries T.W."/>
            <person name="Zinkel R."/>
            <person name="Barry K.W."/>
            <person name="Grigoriev I.V."/>
            <person name="Gasch A.P."/>
        </authorList>
    </citation>
    <scope>NUCLEOTIDE SEQUENCE [LARGE SCALE GENOMIC DNA]</scope>
    <source>
        <strain evidence="7">NRRL Y-27907 / 11-Y1</strain>
    </source>
</reference>
<evidence type="ECO:0000313" key="6">
    <source>
        <dbReference type="EMBL" id="EGW31159.1"/>
    </source>
</evidence>
<dbReference type="FunCoup" id="G3ASU6">
    <property type="interactions" value="28"/>
</dbReference>
<keyword evidence="3" id="KW-0326">Glycosidase</keyword>
<dbReference type="Pfam" id="PF00150">
    <property type="entry name" value="Cellulase"/>
    <property type="match status" value="1"/>
</dbReference>
<evidence type="ECO:0008006" key="8">
    <source>
        <dbReference type="Google" id="ProtNLM"/>
    </source>
</evidence>
<proteinExistence type="inferred from homology"/>
<evidence type="ECO:0000259" key="4">
    <source>
        <dbReference type="Pfam" id="PF00150"/>
    </source>
</evidence>
<evidence type="ECO:0000256" key="3">
    <source>
        <dbReference type="ARBA" id="ARBA00023295"/>
    </source>
</evidence>
<dbReference type="OMA" id="AACRYFA"/>
<dbReference type="eggNOG" id="ENOG502QPU8">
    <property type="taxonomic scope" value="Eukaryota"/>
</dbReference>